<gene>
    <name evidence="12" type="ORF">B0H17DRAFT_1085800</name>
</gene>
<evidence type="ECO:0000256" key="5">
    <source>
        <dbReference type="ARBA" id="ARBA00022777"/>
    </source>
</evidence>
<sequence>MALAFRLVLKSGSHFVRLRLRTALFHSSMSQHQDEPLDEYRPGGYHPIKLGEIVGAYEVVRKLGWGEYSTVWQVKSLLSEKPAAMKVMKAELTDVPELHESAYLRRILTADPTHPGFPHNLHLLDEFHVEGPNGKHLCLVTELLGESLHQYANQFPHKQVPIAAVKNILPQVIMAMMYLHEECNIIHTDIKSNNILFTLPEGAVSPVLSPTPTNATVKLIDVGVACWADGVDEHFTELIQSPELRAPEVVVGAGWGKPADIWSLGCLVHELTTGRFLIRNNIEEMVIPYMHALYFGPYPRSLTTGGKYSHLFFNDDGSQLHPQPERLPLADRIRKLRPPGDTDTEELIQFLDLMLRLDPGERASLQTLLEHPWLAQN</sequence>
<feature type="domain" description="Protein kinase" evidence="11">
    <location>
        <begin position="57"/>
        <end position="374"/>
    </location>
</feature>
<dbReference type="PANTHER" id="PTHR47634:SF9">
    <property type="entry name" value="PROTEIN KINASE DOMAIN-CONTAINING PROTEIN-RELATED"/>
    <property type="match status" value="1"/>
</dbReference>
<dbReference type="GO" id="GO:0050684">
    <property type="term" value="P:regulation of mRNA processing"/>
    <property type="evidence" value="ECO:0007669"/>
    <property type="project" value="TreeGrafter"/>
</dbReference>
<evidence type="ECO:0000313" key="12">
    <source>
        <dbReference type="EMBL" id="KAJ7670526.1"/>
    </source>
</evidence>
<dbReference type="Gene3D" id="3.30.200.20">
    <property type="entry name" value="Phosphorylase Kinase, domain 1"/>
    <property type="match status" value="1"/>
</dbReference>
<evidence type="ECO:0000256" key="4">
    <source>
        <dbReference type="ARBA" id="ARBA00022741"/>
    </source>
</evidence>
<keyword evidence="5 12" id="KW-0418">Kinase</keyword>
<evidence type="ECO:0000259" key="11">
    <source>
        <dbReference type="PROSITE" id="PS50011"/>
    </source>
</evidence>
<protein>
    <recommendedName>
        <fullName evidence="1">non-specific serine/threonine protein kinase</fullName>
        <ecNumber evidence="1">2.7.11.1</ecNumber>
    </recommendedName>
</protein>
<proteinExistence type="inferred from homology"/>
<dbReference type="Pfam" id="PF00069">
    <property type="entry name" value="Pkinase"/>
    <property type="match status" value="1"/>
</dbReference>
<keyword evidence="2 10" id="KW-0723">Serine/threonine-protein kinase</keyword>
<evidence type="ECO:0000256" key="7">
    <source>
        <dbReference type="ARBA" id="ARBA00047899"/>
    </source>
</evidence>
<dbReference type="PANTHER" id="PTHR47634">
    <property type="entry name" value="PROTEIN KINASE DOMAIN-CONTAINING PROTEIN-RELATED"/>
    <property type="match status" value="1"/>
</dbReference>
<dbReference type="GO" id="GO:0005524">
    <property type="term" value="F:ATP binding"/>
    <property type="evidence" value="ECO:0007669"/>
    <property type="project" value="UniProtKB-UniRule"/>
</dbReference>
<comment type="catalytic activity">
    <reaction evidence="7">
        <text>L-threonyl-[protein] + ATP = O-phospho-L-threonyl-[protein] + ADP + H(+)</text>
        <dbReference type="Rhea" id="RHEA:46608"/>
        <dbReference type="Rhea" id="RHEA-COMP:11060"/>
        <dbReference type="Rhea" id="RHEA-COMP:11605"/>
        <dbReference type="ChEBI" id="CHEBI:15378"/>
        <dbReference type="ChEBI" id="CHEBI:30013"/>
        <dbReference type="ChEBI" id="CHEBI:30616"/>
        <dbReference type="ChEBI" id="CHEBI:61977"/>
        <dbReference type="ChEBI" id="CHEBI:456216"/>
        <dbReference type="EC" id="2.7.11.1"/>
    </reaction>
</comment>
<dbReference type="EMBL" id="JARKIE010000179">
    <property type="protein sequence ID" value="KAJ7670526.1"/>
    <property type="molecule type" value="Genomic_DNA"/>
</dbReference>
<evidence type="ECO:0000256" key="1">
    <source>
        <dbReference type="ARBA" id="ARBA00012513"/>
    </source>
</evidence>
<evidence type="ECO:0000256" key="3">
    <source>
        <dbReference type="ARBA" id="ARBA00022679"/>
    </source>
</evidence>
<keyword evidence="3" id="KW-0808">Transferase</keyword>
<evidence type="ECO:0000313" key="13">
    <source>
        <dbReference type="Proteomes" id="UP001221757"/>
    </source>
</evidence>
<dbReference type="PROSITE" id="PS00107">
    <property type="entry name" value="PROTEIN_KINASE_ATP"/>
    <property type="match status" value="1"/>
</dbReference>
<dbReference type="AlphaFoldDB" id="A0AAD7G5X1"/>
<dbReference type="InterPro" id="IPR000719">
    <property type="entry name" value="Prot_kinase_dom"/>
</dbReference>
<keyword evidence="13" id="KW-1185">Reference proteome</keyword>
<dbReference type="PROSITE" id="PS00108">
    <property type="entry name" value="PROTEIN_KINASE_ST"/>
    <property type="match status" value="1"/>
</dbReference>
<dbReference type="EC" id="2.7.11.1" evidence="1"/>
<comment type="caution">
    <text evidence="12">The sequence shown here is derived from an EMBL/GenBank/DDBJ whole genome shotgun (WGS) entry which is preliminary data.</text>
</comment>
<dbReference type="Gene3D" id="1.10.510.10">
    <property type="entry name" value="Transferase(Phosphotransferase) domain 1"/>
    <property type="match status" value="1"/>
</dbReference>
<evidence type="ECO:0000256" key="9">
    <source>
        <dbReference type="PROSITE-ProRule" id="PRU10141"/>
    </source>
</evidence>
<dbReference type="SMART" id="SM00220">
    <property type="entry name" value="S_TKc"/>
    <property type="match status" value="1"/>
</dbReference>
<comment type="catalytic activity">
    <reaction evidence="8">
        <text>L-seryl-[protein] + ATP = O-phospho-L-seryl-[protein] + ADP + H(+)</text>
        <dbReference type="Rhea" id="RHEA:17989"/>
        <dbReference type="Rhea" id="RHEA-COMP:9863"/>
        <dbReference type="Rhea" id="RHEA-COMP:11604"/>
        <dbReference type="ChEBI" id="CHEBI:15378"/>
        <dbReference type="ChEBI" id="CHEBI:29999"/>
        <dbReference type="ChEBI" id="CHEBI:30616"/>
        <dbReference type="ChEBI" id="CHEBI:83421"/>
        <dbReference type="ChEBI" id="CHEBI:456216"/>
        <dbReference type="EC" id="2.7.11.1"/>
    </reaction>
</comment>
<reference evidence="12" key="1">
    <citation type="submission" date="2023-03" db="EMBL/GenBank/DDBJ databases">
        <title>Massive genome expansion in bonnet fungi (Mycena s.s.) driven by repeated elements and novel gene families across ecological guilds.</title>
        <authorList>
            <consortium name="Lawrence Berkeley National Laboratory"/>
            <person name="Harder C.B."/>
            <person name="Miyauchi S."/>
            <person name="Viragh M."/>
            <person name="Kuo A."/>
            <person name="Thoen E."/>
            <person name="Andreopoulos B."/>
            <person name="Lu D."/>
            <person name="Skrede I."/>
            <person name="Drula E."/>
            <person name="Henrissat B."/>
            <person name="Morin E."/>
            <person name="Kohler A."/>
            <person name="Barry K."/>
            <person name="LaButti K."/>
            <person name="Morin E."/>
            <person name="Salamov A."/>
            <person name="Lipzen A."/>
            <person name="Mereny Z."/>
            <person name="Hegedus B."/>
            <person name="Baldrian P."/>
            <person name="Stursova M."/>
            <person name="Weitz H."/>
            <person name="Taylor A."/>
            <person name="Grigoriev I.V."/>
            <person name="Nagy L.G."/>
            <person name="Martin F."/>
            <person name="Kauserud H."/>
        </authorList>
    </citation>
    <scope>NUCLEOTIDE SEQUENCE</scope>
    <source>
        <strain evidence="12">CBHHK067</strain>
    </source>
</reference>
<evidence type="ECO:0000256" key="2">
    <source>
        <dbReference type="ARBA" id="ARBA00022527"/>
    </source>
</evidence>
<comment type="similarity">
    <text evidence="10">Belongs to the protein kinase superfamily.</text>
</comment>
<dbReference type="InterPro" id="IPR051334">
    <property type="entry name" value="SRPK"/>
</dbReference>
<dbReference type="GO" id="GO:0000245">
    <property type="term" value="P:spliceosomal complex assembly"/>
    <property type="evidence" value="ECO:0007669"/>
    <property type="project" value="TreeGrafter"/>
</dbReference>
<dbReference type="SUPFAM" id="SSF56112">
    <property type="entry name" value="Protein kinase-like (PK-like)"/>
    <property type="match status" value="1"/>
</dbReference>
<name>A0AAD7G5X1_MYCRO</name>
<evidence type="ECO:0000256" key="8">
    <source>
        <dbReference type="ARBA" id="ARBA00048679"/>
    </source>
</evidence>
<dbReference type="GO" id="GO:0004674">
    <property type="term" value="F:protein serine/threonine kinase activity"/>
    <property type="evidence" value="ECO:0007669"/>
    <property type="project" value="UniProtKB-KW"/>
</dbReference>
<organism evidence="12 13">
    <name type="scientific">Mycena rosella</name>
    <name type="common">Pink bonnet</name>
    <name type="synonym">Agaricus rosellus</name>
    <dbReference type="NCBI Taxonomy" id="1033263"/>
    <lineage>
        <taxon>Eukaryota</taxon>
        <taxon>Fungi</taxon>
        <taxon>Dikarya</taxon>
        <taxon>Basidiomycota</taxon>
        <taxon>Agaricomycotina</taxon>
        <taxon>Agaricomycetes</taxon>
        <taxon>Agaricomycetidae</taxon>
        <taxon>Agaricales</taxon>
        <taxon>Marasmiineae</taxon>
        <taxon>Mycenaceae</taxon>
        <taxon>Mycena</taxon>
    </lineage>
</organism>
<dbReference type="InterPro" id="IPR011009">
    <property type="entry name" value="Kinase-like_dom_sf"/>
</dbReference>
<keyword evidence="4 9" id="KW-0547">Nucleotide-binding</keyword>
<keyword evidence="6 9" id="KW-0067">ATP-binding</keyword>
<dbReference type="Proteomes" id="UP001221757">
    <property type="component" value="Unassembled WGS sequence"/>
</dbReference>
<evidence type="ECO:0000256" key="6">
    <source>
        <dbReference type="ARBA" id="ARBA00022840"/>
    </source>
</evidence>
<dbReference type="PROSITE" id="PS50011">
    <property type="entry name" value="PROTEIN_KINASE_DOM"/>
    <property type="match status" value="1"/>
</dbReference>
<dbReference type="InterPro" id="IPR017441">
    <property type="entry name" value="Protein_kinase_ATP_BS"/>
</dbReference>
<feature type="binding site" evidence="9">
    <location>
        <position position="86"/>
    </location>
    <ligand>
        <name>ATP</name>
        <dbReference type="ChEBI" id="CHEBI:30616"/>
    </ligand>
</feature>
<dbReference type="InterPro" id="IPR008271">
    <property type="entry name" value="Ser/Thr_kinase_AS"/>
</dbReference>
<evidence type="ECO:0000256" key="10">
    <source>
        <dbReference type="RuleBase" id="RU000304"/>
    </source>
</evidence>
<accession>A0AAD7G5X1</accession>